<dbReference type="InterPro" id="IPR019734">
    <property type="entry name" value="TPR_rpt"/>
</dbReference>
<dbReference type="PROSITE" id="PS50005">
    <property type="entry name" value="TPR"/>
    <property type="match status" value="2"/>
</dbReference>
<dbReference type="SUPFAM" id="SSF48452">
    <property type="entry name" value="TPR-like"/>
    <property type="match status" value="1"/>
</dbReference>
<name>A0A1G9NIU3_9GAMM</name>
<dbReference type="Gene3D" id="1.25.40.10">
    <property type="entry name" value="Tetratricopeptide repeat domain"/>
    <property type="match status" value="2"/>
</dbReference>
<dbReference type="PANTHER" id="PTHR12558:SF13">
    <property type="entry name" value="CELL DIVISION CYCLE PROTEIN 27 HOMOLOG"/>
    <property type="match status" value="1"/>
</dbReference>
<dbReference type="STRING" id="119000.SAMN05661010_02727"/>
<keyword evidence="4" id="KW-1185">Reference proteome</keyword>
<sequence>MLRYRLLRNGIRLVFLVSCLTLTACATTAQQDEQSHLLALADDVARHGDHATAASMYERALEMSSDTPEIHVRLGDALLAAGDLEGAAQAYRDALALDITHPKALLGLGSTQLRLGNVERAVRNLQKAAPELDTVPAWSRLGVAQALLGHGQAAQRAFTHAVSLAPKNSLDERTNLALAQSLAGDDAEAVSQMRQVSASPLAEDRHFRNLLLVLVLAGQTQQATTVDIPDMPQARRQSLIEQAQRIRDVADPAQRARMMGLNLAP</sequence>
<evidence type="ECO:0000256" key="2">
    <source>
        <dbReference type="SAM" id="SignalP"/>
    </source>
</evidence>
<evidence type="ECO:0000256" key="1">
    <source>
        <dbReference type="PROSITE-ProRule" id="PRU00339"/>
    </source>
</evidence>
<protein>
    <submittedName>
        <fullName evidence="3">Flp pilus assembly protein TadD, contains TPR repeats</fullName>
    </submittedName>
</protein>
<gene>
    <name evidence="3" type="ORF">SAMN05661010_02727</name>
</gene>
<dbReference type="Pfam" id="PF13432">
    <property type="entry name" value="TPR_16"/>
    <property type="match status" value="1"/>
</dbReference>
<dbReference type="Pfam" id="PF13174">
    <property type="entry name" value="TPR_6"/>
    <property type="match status" value="1"/>
</dbReference>
<dbReference type="AlphaFoldDB" id="A0A1G9NIU3"/>
<keyword evidence="2" id="KW-0732">Signal</keyword>
<evidence type="ECO:0000313" key="4">
    <source>
        <dbReference type="Proteomes" id="UP000198654"/>
    </source>
</evidence>
<dbReference type="InterPro" id="IPR011990">
    <property type="entry name" value="TPR-like_helical_dom_sf"/>
</dbReference>
<reference evidence="3 4" key="1">
    <citation type="submission" date="2016-10" db="EMBL/GenBank/DDBJ databases">
        <authorList>
            <person name="de Groot N.N."/>
        </authorList>
    </citation>
    <scope>NUCLEOTIDE SEQUENCE [LARGE SCALE GENOMIC DNA]</scope>
    <source>
        <strain evidence="3 4">DSM 14789</strain>
    </source>
</reference>
<proteinExistence type="predicted"/>
<organism evidence="3 4">
    <name type="scientific">Modicisalibacter muralis</name>
    <dbReference type="NCBI Taxonomy" id="119000"/>
    <lineage>
        <taxon>Bacteria</taxon>
        <taxon>Pseudomonadati</taxon>
        <taxon>Pseudomonadota</taxon>
        <taxon>Gammaproteobacteria</taxon>
        <taxon>Oceanospirillales</taxon>
        <taxon>Halomonadaceae</taxon>
        <taxon>Modicisalibacter</taxon>
    </lineage>
</organism>
<dbReference type="PROSITE" id="PS51257">
    <property type="entry name" value="PROKAR_LIPOPROTEIN"/>
    <property type="match status" value="1"/>
</dbReference>
<dbReference type="Proteomes" id="UP000198654">
    <property type="component" value="Unassembled WGS sequence"/>
</dbReference>
<dbReference type="EMBL" id="FNGI01000008">
    <property type="protein sequence ID" value="SDL86311.1"/>
    <property type="molecule type" value="Genomic_DNA"/>
</dbReference>
<feature type="chain" id="PRO_5011776047" evidence="2">
    <location>
        <begin position="27"/>
        <end position="265"/>
    </location>
</feature>
<keyword evidence="1" id="KW-0802">TPR repeat</keyword>
<dbReference type="SMART" id="SM00028">
    <property type="entry name" value="TPR"/>
    <property type="match status" value="3"/>
</dbReference>
<feature type="signal peptide" evidence="2">
    <location>
        <begin position="1"/>
        <end position="26"/>
    </location>
</feature>
<dbReference type="RefSeq" id="WP_089729484.1">
    <property type="nucleotide sequence ID" value="NZ_FNGI01000008.1"/>
</dbReference>
<evidence type="ECO:0000313" key="3">
    <source>
        <dbReference type="EMBL" id="SDL86311.1"/>
    </source>
</evidence>
<dbReference type="OrthoDB" id="6161989at2"/>
<feature type="repeat" description="TPR" evidence="1">
    <location>
        <begin position="135"/>
        <end position="168"/>
    </location>
</feature>
<accession>A0A1G9NIU3</accession>
<feature type="repeat" description="TPR" evidence="1">
    <location>
        <begin position="68"/>
        <end position="101"/>
    </location>
</feature>
<dbReference type="PANTHER" id="PTHR12558">
    <property type="entry name" value="CELL DIVISION CYCLE 16,23,27"/>
    <property type="match status" value="1"/>
</dbReference>